<dbReference type="RefSeq" id="WP_069015107.1">
    <property type="nucleotide sequence ID" value="NZ_LVJW01000006.1"/>
</dbReference>
<gene>
    <name evidence="5" type="ORF">A3196_02155</name>
</gene>
<dbReference type="Pfam" id="PF02545">
    <property type="entry name" value="Maf"/>
    <property type="match status" value="1"/>
</dbReference>
<comment type="subcellular location">
    <subcellularLocation>
        <location evidence="4">Cytoplasm</location>
    </subcellularLocation>
</comment>
<evidence type="ECO:0000256" key="1">
    <source>
        <dbReference type="ARBA" id="ARBA00001968"/>
    </source>
</evidence>
<feature type="site" description="Important for substrate specificity" evidence="4">
    <location>
        <position position="157"/>
    </location>
</feature>
<dbReference type="PIRSF" id="PIRSF006305">
    <property type="entry name" value="Maf"/>
    <property type="match status" value="1"/>
</dbReference>
<name>A0A1E2ULP2_9GAMM</name>
<proteinExistence type="inferred from homology"/>
<evidence type="ECO:0000313" key="5">
    <source>
        <dbReference type="EMBL" id="ODB95658.1"/>
    </source>
</evidence>
<dbReference type="CDD" id="cd00555">
    <property type="entry name" value="Maf"/>
    <property type="match status" value="1"/>
</dbReference>
<feature type="site" description="Important for substrate specificity" evidence="4">
    <location>
        <position position="76"/>
    </location>
</feature>
<dbReference type="Proteomes" id="UP000094849">
    <property type="component" value="Unassembled WGS sequence"/>
</dbReference>
<keyword evidence="6" id="KW-1185">Reference proteome</keyword>
<keyword evidence="4" id="KW-0963">Cytoplasm</keyword>
<comment type="function">
    <text evidence="4">Nucleoside triphosphate pyrophosphatase that hydrolyzes dTTP and UTP. May have a dual role in cell division arrest and in preventing the incorporation of modified nucleotides into cellular nucleic acids.</text>
</comment>
<evidence type="ECO:0000313" key="6">
    <source>
        <dbReference type="Proteomes" id="UP000094849"/>
    </source>
</evidence>
<feature type="active site" description="Proton acceptor" evidence="4">
    <location>
        <position position="75"/>
    </location>
</feature>
<dbReference type="HAMAP" id="MF_00528">
    <property type="entry name" value="Maf"/>
    <property type="match status" value="1"/>
</dbReference>
<comment type="catalytic activity">
    <reaction evidence="4">
        <text>UTP + H2O = UMP + diphosphate + H(+)</text>
        <dbReference type="Rhea" id="RHEA:29395"/>
        <dbReference type="ChEBI" id="CHEBI:15377"/>
        <dbReference type="ChEBI" id="CHEBI:15378"/>
        <dbReference type="ChEBI" id="CHEBI:33019"/>
        <dbReference type="ChEBI" id="CHEBI:46398"/>
        <dbReference type="ChEBI" id="CHEBI:57865"/>
        <dbReference type="EC" id="3.6.1.9"/>
    </reaction>
</comment>
<dbReference type="EC" id="3.6.1.9" evidence="4"/>
<sequence>MGDRPSLYLASRSPRRRELLQQIGVRFELLDIEVDEGQLPEEQPANYVRRVAEDKAVAGFRQLSEAAQLPVLAADTSVVVNGHILGKPEDRDHALWMLGQLSDTTHEVFSAVTLCRSVPQTRVSVSRVTFRRLSETEMLDYWHTGEPLDKAGSYAIQGLGAQFIARLEGSYSGVMGLPLFETAQLLQLGGIDFGARKTNLIGPGSI</sequence>
<evidence type="ECO:0000256" key="3">
    <source>
        <dbReference type="ARBA" id="ARBA00023080"/>
    </source>
</evidence>
<organism evidence="5 6">
    <name type="scientific">Candidatus Thiodiazotropha endoloripes</name>
    <dbReference type="NCBI Taxonomy" id="1818881"/>
    <lineage>
        <taxon>Bacteria</taxon>
        <taxon>Pseudomonadati</taxon>
        <taxon>Pseudomonadota</taxon>
        <taxon>Gammaproteobacteria</taxon>
        <taxon>Chromatiales</taxon>
        <taxon>Sedimenticolaceae</taxon>
        <taxon>Candidatus Thiodiazotropha</taxon>
    </lineage>
</organism>
<reference evidence="5 6" key="1">
    <citation type="submission" date="2016-03" db="EMBL/GenBank/DDBJ databases">
        <title>Chemosynthetic sulphur-oxidizing symbionts of marine invertebrate animals are capable of nitrogen fixation.</title>
        <authorList>
            <person name="Petersen J.M."/>
            <person name="Kemper A."/>
            <person name="Gruber-Vodicka H."/>
            <person name="Cardini U."/>
            <person name="Geest Mvander."/>
            <person name="Kleiner M."/>
            <person name="Bulgheresi S."/>
            <person name="Fussmann M."/>
            <person name="Herbold C."/>
            <person name="Seah B.K.B."/>
            <person name="Antony C.Paul."/>
            <person name="Liu D."/>
            <person name="Belitz A."/>
            <person name="Weber M."/>
        </authorList>
    </citation>
    <scope>NUCLEOTIDE SEQUENCE [LARGE SCALE GENOMIC DNA]</scope>
    <source>
        <strain evidence="5">G_D</strain>
    </source>
</reference>
<evidence type="ECO:0000256" key="4">
    <source>
        <dbReference type="HAMAP-Rule" id="MF_00528"/>
    </source>
</evidence>
<keyword evidence="2 4" id="KW-0378">Hydrolase</keyword>
<dbReference type="InterPro" id="IPR003697">
    <property type="entry name" value="Maf-like"/>
</dbReference>
<dbReference type="GO" id="GO:0009117">
    <property type="term" value="P:nucleotide metabolic process"/>
    <property type="evidence" value="ECO:0007669"/>
    <property type="project" value="UniProtKB-KW"/>
</dbReference>
<dbReference type="InterPro" id="IPR029001">
    <property type="entry name" value="ITPase-like_fam"/>
</dbReference>
<feature type="site" description="Important for substrate specificity" evidence="4">
    <location>
        <position position="15"/>
    </location>
</feature>
<dbReference type="PANTHER" id="PTHR43213">
    <property type="entry name" value="BIFUNCTIONAL DTTP/UTP PYROPHOSPHATASE/METHYLTRANSFERASE PROTEIN-RELATED"/>
    <property type="match status" value="1"/>
</dbReference>
<comment type="caution">
    <text evidence="5">The sequence shown here is derived from an EMBL/GenBank/DDBJ whole genome shotgun (WGS) entry which is preliminary data.</text>
</comment>
<accession>A0A1E2ULP2</accession>
<protein>
    <recommendedName>
        <fullName evidence="4">dTTP/UTP pyrophosphatase</fullName>
        <shortName evidence="4">dTTPase/UTPase</shortName>
        <ecNumber evidence="4">3.6.1.9</ecNumber>
    </recommendedName>
    <alternativeName>
        <fullName evidence="4">Nucleoside triphosphate pyrophosphatase</fullName>
    </alternativeName>
    <alternativeName>
        <fullName evidence="4">Nucleotide pyrophosphatase</fullName>
        <shortName evidence="4">Nucleotide PPase</shortName>
    </alternativeName>
</protein>
<dbReference type="EMBL" id="LVJZ01000003">
    <property type="protein sequence ID" value="ODB95658.1"/>
    <property type="molecule type" value="Genomic_DNA"/>
</dbReference>
<dbReference type="Gene3D" id="3.90.950.10">
    <property type="match status" value="1"/>
</dbReference>
<evidence type="ECO:0000256" key="2">
    <source>
        <dbReference type="ARBA" id="ARBA00022801"/>
    </source>
</evidence>
<keyword evidence="3 4" id="KW-0546">Nucleotide metabolism</keyword>
<dbReference type="STRING" id="1818881.A3196_02155"/>
<comment type="caution">
    <text evidence="4">Lacks conserved residue(s) required for the propagation of feature annotation.</text>
</comment>
<dbReference type="AlphaFoldDB" id="A0A1E2ULP2"/>
<dbReference type="GO" id="GO:0036221">
    <property type="term" value="F:UTP diphosphatase activity"/>
    <property type="evidence" value="ECO:0007669"/>
    <property type="project" value="RHEA"/>
</dbReference>
<dbReference type="GO" id="GO:0005737">
    <property type="term" value="C:cytoplasm"/>
    <property type="evidence" value="ECO:0007669"/>
    <property type="project" value="UniProtKB-SubCell"/>
</dbReference>
<comment type="similarity">
    <text evidence="4">Belongs to the Maf family. YhdE subfamily.</text>
</comment>
<dbReference type="SUPFAM" id="SSF52972">
    <property type="entry name" value="ITPase-like"/>
    <property type="match status" value="1"/>
</dbReference>
<comment type="cofactor">
    <cofactor evidence="1 4">
        <name>a divalent metal cation</name>
        <dbReference type="ChEBI" id="CHEBI:60240"/>
    </cofactor>
</comment>
<dbReference type="GO" id="GO:0036218">
    <property type="term" value="F:dTTP diphosphatase activity"/>
    <property type="evidence" value="ECO:0007669"/>
    <property type="project" value="RHEA"/>
</dbReference>
<comment type="catalytic activity">
    <reaction evidence="4">
        <text>dTTP + H2O = dTMP + diphosphate + H(+)</text>
        <dbReference type="Rhea" id="RHEA:28534"/>
        <dbReference type="ChEBI" id="CHEBI:15377"/>
        <dbReference type="ChEBI" id="CHEBI:15378"/>
        <dbReference type="ChEBI" id="CHEBI:33019"/>
        <dbReference type="ChEBI" id="CHEBI:37568"/>
        <dbReference type="ChEBI" id="CHEBI:63528"/>
        <dbReference type="EC" id="3.6.1.9"/>
    </reaction>
</comment>
<dbReference type="PANTHER" id="PTHR43213:SF5">
    <property type="entry name" value="BIFUNCTIONAL DTTP_UTP PYROPHOSPHATASE_METHYLTRANSFERASE PROTEIN-RELATED"/>
    <property type="match status" value="1"/>
</dbReference>
<dbReference type="NCBIfam" id="TIGR00172">
    <property type="entry name" value="maf"/>
    <property type="match status" value="1"/>
</dbReference>